<protein>
    <submittedName>
        <fullName evidence="2">Uncharacterized protein</fullName>
    </submittedName>
</protein>
<organism evidence="2 3">
    <name type="scientific">Solanum tuberosum</name>
    <name type="common">Potato</name>
    <dbReference type="NCBI Taxonomy" id="4113"/>
    <lineage>
        <taxon>Eukaryota</taxon>
        <taxon>Viridiplantae</taxon>
        <taxon>Streptophyta</taxon>
        <taxon>Embryophyta</taxon>
        <taxon>Tracheophyta</taxon>
        <taxon>Spermatophyta</taxon>
        <taxon>Magnoliopsida</taxon>
        <taxon>eudicotyledons</taxon>
        <taxon>Gunneridae</taxon>
        <taxon>Pentapetalae</taxon>
        <taxon>asterids</taxon>
        <taxon>lamiids</taxon>
        <taxon>Solanales</taxon>
        <taxon>Solanaceae</taxon>
        <taxon>Solanoideae</taxon>
        <taxon>Solaneae</taxon>
        <taxon>Solanum</taxon>
    </lineage>
</organism>
<name>M1DB44_SOLTU</name>
<keyword evidence="3" id="KW-1185">Reference proteome</keyword>
<dbReference type="PaxDb" id="4113-PGSC0003DMT400086160"/>
<feature type="region of interest" description="Disordered" evidence="1">
    <location>
        <begin position="1"/>
        <end position="24"/>
    </location>
</feature>
<evidence type="ECO:0000313" key="3">
    <source>
        <dbReference type="Proteomes" id="UP000011115"/>
    </source>
</evidence>
<feature type="compositionally biased region" description="Basic and acidic residues" evidence="1">
    <location>
        <begin position="10"/>
        <end position="24"/>
    </location>
</feature>
<proteinExistence type="predicted"/>
<evidence type="ECO:0000313" key="2">
    <source>
        <dbReference type="EnsemblPlants" id="PGSC0003DMT400086160"/>
    </source>
</evidence>
<reference evidence="3" key="1">
    <citation type="journal article" date="2011" name="Nature">
        <title>Genome sequence and analysis of the tuber crop potato.</title>
        <authorList>
            <consortium name="The Potato Genome Sequencing Consortium"/>
        </authorList>
    </citation>
    <scope>NUCLEOTIDE SEQUENCE [LARGE SCALE GENOMIC DNA]</scope>
    <source>
        <strain evidence="3">cv. DM1-3 516 R44</strain>
    </source>
</reference>
<accession>M1DB44</accession>
<reference evidence="2" key="2">
    <citation type="submission" date="2015-06" db="UniProtKB">
        <authorList>
            <consortium name="EnsemblPlants"/>
        </authorList>
    </citation>
    <scope>IDENTIFICATION</scope>
    <source>
        <strain evidence="2">DM1-3 516 R44</strain>
    </source>
</reference>
<dbReference type="AlphaFoldDB" id="M1DB44"/>
<sequence length="78" mass="9119">MDTTWQKRTKTAEKTKKRRPEDRPNHWAIRRIALTAPIVPYFWLARESEWAKAEVVLKSGNSVFKRTRVDSRASSGGY</sequence>
<dbReference type="Proteomes" id="UP000011115">
    <property type="component" value="Unassembled WGS sequence"/>
</dbReference>
<dbReference type="EnsemblPlants" id="PGSC0003DMT400086160">
    <property type="protein sequence ID" value="PGSC0003DMT400086160"/>
    <property type="gene ID" value="PGSC0003DMG400035731"/>
</dbReference>
<dbReference type="InParanoid" id="M1DB44"/>
<dbReference type="HOGENOM" id="CLU_2626774_0_0_1"/>
<dbReference type="Gramene" id="PGSC0003DMT400086160">
    <property type="protein sequence ID" value="PGSC0003DMT400086160"/>
    <property type="gene ID" value="PGSC0003DMG400035731"/>
</dbReference>
<evidence type="ECO:0000256" key="1">
    <source>
        <dbReference type="SAM" id="MobiDB-lite"/>
    </source>
</evidence>